<evidence type="ECO:0000256" key="2">
    <source>
        <dbReference type="ARBA" id="ARBA00022889"/>
    </source>
</evidence>
<accession>A0A836JY40</accession>
<keyword evidence="1" id="KW-0812">Transmembrane</keyword>
<dbReference type="SMART" id="SM00112">
    <property type="entry name" value="CA"/>
    <property type="match status" value="2"/>
</dbReference>
<dbReference type="CDD" id="cd11304">
    <property type="entry name" value="Cadherin_repeat"/>
    <property type="match status" value="3"/>
</dbReference>
<evidence type="ECO:0000256" key="3">
    <source>
        <dbReference type="ARBA" id="ARBA00022989"/>
    </source>
</evidence>
<name>A0A836JY40_9HYME</name>
<dbReference type="GO" id="GO:0007156">
    <property type="term" value="P:homophilic cell adhesion via plasma membrane adhesion molecules"/>
    <property type="evidence" value="ECO:0007669"/>
    <property type="project" value="InterPro"/>
</dbReference>
<dbReference type="PRINTS" id="PR00205">
    <property type="entry name" value="CADHERIN"/>
</dbReference>
<dbReference type="SUPFAM" id="SSF49313">
    <property type="entry name" value="Cadherin-like"/>
    <property type="match status" value="3"/>
</dbReference>
<keyword evidence="5" id="KW-0106">Calcium</keyword>
<evidence type="ECO:0000313" key="7">
    <source>
        <dbReference type="EMBL" id="KAG5330054.1"/>
    </source>
</evidence>
<dbReference type="InterPro" id="IPR002126">
    <property type="entry name" value="Cadherin-like_dom"/>
</dbReference>
<feature type="non-terminal residue" evidence="7">
    <location>
        <position position="349"/>
    </location>
</feature>
<feature type="domain" description="Cadherin" evidence="6">
    <location>
        <begin position="237"/>
        <end position="344"/>
    </location>
</feature>
<dbReference type="GO" id="GO:0005509">
    <property type="term" value="F:calcium ion binding"/>
    <property type="evidence" value="ECO:0007669"/>
    <property type="project" value="UniProtKB-UniRule"/>
</dbReference>
<comment type="caution">
    <text evidence="7">The sequence shown here is derived from an EMBL/GenBank/DDBJ whole genome shotgun (WGS) entry which is preliminary data.</text>
</comment>
<evidence type="ECO:0000256" key="1">
    <source>
        <dbReference type="ARBA" id="ARBA00022692"/>
    </source>
</evidence>
<keyword evidence="3" id="KW-0472">Membrane</keyword>
<gene>
    <name evidence="7" type="primary">Cadn_2</name>
    <name evidence="7" type="ORF">G6Z77_0002353</name>
</gene>
<keyword evidence="4" id="KW-0325">Glycoprotein</keyword>
<proteinExistence type="predicted"/>
<dbReference type="GO" id="GO:0016020">
    <property type="term" value="C:membrane"/>
    <property type="evidence" value="ECO:0007669"/>
    <property type="project" value="InterPro"/>
</dbReference>
<feature type="domain" description="Cadherin" evidence="6">
    <location>
        <begin position="84"/>
        <end position="121"/>
    </location>
</feature>
<dbReference type="Gene3D" id="2.60.40.60">
    <property type="entry name" value="Cadherins"/>
    <property type="match status" value="3"/>
</dbReference>
<organism evidence="7 8">
    <name type="scientific">Acromyrmex heyeri</name>
    <dbReference type="NCBI Taxonomy" id="230685"/>
    <lineage>
        <taxon>Eukaryota</taxon>
        <taxon>Metazoa</taxon>
        <taxon>Ecdysozoa</taxon>
        <taxon>Arthropoda</taxon>
        <taxon>Hexapoda</taxon>
        <taxon>Insecta</taxon>
        <taxon>Pterygota</taxon>
        <taxon>Neoptera</taxon>
        <taxon>Endopterygota</taxon>
        <taxon>Hymenoptera</taxon>
        <taxon>Apocrita</taxon>
        <taxon>Aculeata</taxon>
        <taxon>Formicoidea</taxon>
        <taxon>Formicidae</taxon>
        <taxon>Myrmicinae</taxon>
        <taxon>Acromyrmex</taxon>
    </lineage>
</organism>
<dbReference type="PANTHER" id="PTHR24026">
    <property type="entry name" value="FAT ATYPICAL CADHERIN-RELATED"/>
    <property type="match status" value="1"/>
</dbReference>
<dbReference type="InterPro" id="IPR015919">
    <property type="entry name" value="Cadherin-like_sf"/>
</dbReference>
<dbReference type="OrthoDB" id="6252479at2759"/>
<dbReference type="EMBL" id="JAANIB010006018">
    <property type="protein sequence ID" value="KAG5330054.1"/>
    <property type="molecule type" value="Genomic_DNA"/>
</dbReference>
<dbReference type="PANTHER" id="PTHR24026:SF136">
    <property type="entry name" value="PROTOCADHERIN-23"/>
    <property type="match status" value="1"/>
</dbReference>
<sequence>MPVLSADVDVELDVVDRNNKPPVWDANVYGPIHIKENVTVGTVVTSVKARFVCHDMTETRHVTCRAVPCSAIPPISLFLSHSLRETYKLEAMAKDRGYPPLSRTVEVQIDVVDRANNPPVWDHVVYGPIYIKENMAVGAKVVSIKASSGIDNNPTVFYHLMPGSTAQTNKFHTFYLQQRGEQSTTWADIKVNHPLDYESIKEYNLTIRVENNGAQQLASEATVYIMLEDVNDEIPLFTEREQETVLEGEPVGSKVTQVNAIDKDGTFPNNQVTYYVVNSERNEGKDYFEINRETGEIFTKVMFDREKQGAYALEVEARDGAPSARPNGNGQPNSADYRNNVFIFKFMND</sequence>
<dbReference type="FunFam" id="2.60.40.60:FF:000209">
    <property type="entry name" value="neural-cadherin isoform X1"/>
    <property type="match status" value="1"/>
</dbReference>
<evidence type="ECO:0000259" key="6">
    <source>
        <dbReference type="PROSITE" id="PS50268"/>
    </source>
</evidence>
<keyword evidence="8" id="KW-1185">Reference proteome</keyword>
<reference evidence="7 8" key="1">
    <citation type="submission" date="2020-02" db="EMBL/GenBank/DDBJ databases">
        <title>Relaxed selection underlies rapid genomic changes in the transitions from sociality to social parasitism in ants.</title>
        <authorList>
            <person name="Bi X."/>
        </authorList>
    </citation>
    <scope>NUCLEOTIDE SEQUENCE [LARGE SCALE GENOMIC DNA]</scope>
    <source>
        <strain evidence="7">BGI-DK2014b</strain>
        <tissue evidence="7">Whole body</tissue>
    </source>
</reference>
<dbReference type="Pfam" id="PF00028">
    <property type="entry name" value="Cadherin"/>
    <property type="match status" value="2"/>
</dbReference>
<evidence type="ECO:0000256" key="4">
    <source>
        <dbReference type="ARBA" id="ARBA00023180"/>
    </source>
</evidence>
<evidence type="ECO:0000313" key="8">
    <source>
        <dbReference type="Proteomes" id="UP000670152"/>
    </source>
</evidence>
<dbReference type="AlphaFoldDB" id="A0A836JY40"/>
<dbReference type="PROSITE" id="PS50268">
    <property type="entry name" value="CADHERIN_2"/>
    <property type="match status" value="3"/>
</dbReference>
<evidence type="ECO:0000256" key="5">
    <source>
        <dbReference type="PROSITE-ProRule" id="PRU00043"/>
    </source>
</evidence>
<protein>
    <submittedName>
        <fullName evidence="7">CADN protein</fullName>
    </submittedName>
</protein>
<dbReference type="Proteomes" id="UP000670152">
    <property type="component" value="Unassembled WGS sequence"/>
</dbReference>
<feature type="domain" description="Cadherin" evidence="6">
    <location>
        <begin position="131"/>
        <end position="237"/>
    </location>
</feature>
<dbReference type="FunFam" id="2.60.40.60:FF:000274">
    <property type="entry name" value="neural-cadherin isoform X9"/>
    <property type="match status" value="1"/>
</dbReference>
<keyword evidence="2" id="KW-0130">Cell adhesion</keyword>
<keyword evidence="3" id="KW-1133">Transmembrane helix</keyword>
<feature type="non-terminal residue" evidence="7">
    <location>
        <position position="1"/>
    </location>
</feature>